<name>A0A6H5HWN4_9HEMI</name>
<evidence type="ECO:0000313" key="2">
    <source>
        <dbReference type="EMBL" id="CAB0019604.1"/>
    </source>
</evidence>
<evidence type="ECO:0000313" key="3">
    <source>
        <dbReference type="Proteomes" id="UP000479000"/>
    </source>
</evidence>
<gene>
    <name evidence="2" type="ORF">NTEN_LOCUS23316</name>
</gene>
<evidence type="ECO:0000256" key="1">
    <source>
        <dbReference type="SAM" id="MobiDB-lite"/>
    </source>
</evidence>
<feature type="compositionally biased region" description="Polar residues" evidence="1">
    <location>
        <begin position="15"/>
        <end position="37"/>
    </location>
</feature>
<sequence length="87" mass="9839">MGQTAVVNSRLCESKNPTGHHQSSVAQTERLQENDSLSNRRHKFADHPRGSSTLPRRWSPDPHSRLLRTSPGNPIQIQEPLPPTTFY</sequence>
<feature type="region of interest" description="Disordered" evidence="1">
    <location>
        <begin position="1"/>
        <end position="87"/>
    </location>
</feature>
<accession>A0A6H5HWN4</accession>
<keyword evidence="3" id="KW-1185">Reference proteome</keyword>
<dbReference type="Proteomes" id="UP000479000">
    <property type="component" value="Unassembled WGS sequence"/>
</dbReference>
<organism evidence="2 3">
    <name type="scientific">Nesidiocoris tenuis</name>
    <dbReference type="NCBI Taxonomy" id="355587"/>
    <lineage>
        <taxon>Eukaryota</taxon>
        <taxon>Metazoa</taxon>
        <taxon>Ecdysozoa</taxon>
        <taxon>Arthropoda</taxon>
        <taxon>Hexapoda</taxon>
        <taxon>Insecta</taxon>
        <taxon>Pterygota</taxon>
        <taxon>Neoptera</taxon>
        <taxon>Paraneoptera</taxon>
        <taxon>Hemiptera</taxon>
        <taxon>Heteroptera</taxon>
        <taxon>Panheteroptera</taxon>
        <taxon>Cimicomorpha</taxon>
        <taxon>Miridae</taxon>
        <taxon>Dicyphina</taxon>
        <taxon>Nesidiocoris</taxon>
    </lineage>
</organism>
<reference evidence="2 3" key="1">
    <citation type="submission" date="2020-02" db="EMBL/GenBank/DDBJ databases">
        <authorList>
            <person name="Ferguson B K."/>
        </authorList>
    </citation>
    <scope>NUCLEOTIDE SEQUENCE [LARGE SCALE GENOMIC DNA]</scope>
</reference>
<feature type="non-terminal residue" evidence="2">
    <location>
        <position position="87"/>
    </location>
</feature>
<protein>
    <submittedName>
        <fullName evidence="2">Uncharacterized protein</fullName>
    </submittedName>
</protein>
<dbReference type="AlphaFoldDB" id="A0A6H5HWN4"/>
<dbReference type="EMBL" id="CADCXU010034242">
    <property type="protein sequence ID" value="CAB0019604.1"/>
    <property type="molecule type" value="Genomic_DNA"/>
</dbReference>
<proteinExistence type="predicted"/>